<accession>A0A955RJN5</accession>
<keyword evidence="2" id="KW-0964">Secreted</keyword>
<evidence type="ECO:0000313" key="6">
    <source>
        <dbReference type="Proteomes" id="UP000783287"/>
    </source>
</evidence>
<dbReference type="EMBL" id="JAGQLK010000092">
    <property type="protein sequence ID" value="MCA9383580.1"/>
    <property type="molecule type" value="Genomic_DNA"/>
</dbReference>
<dbReference type="SUPFAM" id="SSF69318">
    <property type="entry name" value="Integrin alpha N-terminal domain"/>
    <property type="match status" value="2"/>
</dbReference>
<keyword evidence="3" id="KW-0732">Signal</keyword>
<reference evidence="5" key="1">
    <citation type="submission" date="2020-04" db="EMBL/GenBank/DDBJ databases">
        <authorList>
            <person name="Zhang T."/>
        </authorList>
    </citation>
    <scope>NUCLEOTIDE SEQUENCE</scope>
    <source>
        <strain evidence="5">HKST-UBA14</strain>
    </source>
</reference>
<sequence length="638" mass="70545">MANRFRLLLFSTFFISTLLGVFAAGEVSALTYEKSIPFVNLNEQLDYIDDYLQVEAFYTGDSMDIEMGDLDNDGDLDAVVGTFNYTFNISLQNKIYWNNGDGTWTEADELGLTSAWAVDLHDFDGNGYLDVMVGNYGSFFGGTSNNYLYLNNGDHTFTQTQQFGAGTTTDAYIMDINKDGLMDVINPTVSTNFQYINNGDGTFTSSAIFGGGNTMELDLFDIDSDGDLDALKGEYSGTSTYRINNGNGTYTNYSITSLTVGDIEVIDYDKDNDWDFVVGLHGQNLLYTNNNNTSWTPSNEFGALNTNDLIIFDVDGNTYDDVIVANGSWGSSQNNYVYFNNGDGTWTPMQMFGAGSTYDINVADVDGNGSTDIVAANWHGSGANYRPDYIYLNGYYSSTKTLSYNLNAPVQDFDKWTNIDVSEILNARNYINYTVYEQDSNTNNDCTDETELASQQSSTDGNVDLSSFNITNNQICIVIELSTDNPSSTPTLTSFAAEYLTTTGGITGKIILDDNKNMSFDMNEDGIPDLRIILLDENGNEVDSVYTDIDGNFVFGGLPPGNYVLRIEFPDGYQSDYMEDIIIVTIQDDVELIILAQAPLAQTGDSYIMSLLAFTSIAVYFIQKQLNLPNLIYQRAAR</sequence>
<reference evidence="5" key="2">
    <citation type="journal article" date="2021" name="Microbiome">
        <title>Successional dynamics and alternative stable states in a saline activated sludge microbial community over 9 years.</title>
        <authorList>
            <person name="Wang Y."/>
            <person name="Ye J."/>
            <person name="Ju F."/>
            <person name="Liu L."/>
            <person name="Boyd J.A."/>
            <person name="Deng Y."/>
            <person name="Parks D.H."/>
            <person name="Jiang X."/>
            <person name="Yin X."/>
            <person name="Woodcroft B.J."/>
            <person name="Tyson G.W."/>
            <person name="Hugenholtz P."/>
            <person name="Polz M.F."/>
            <person name="Zhang T."/>
        </authorList>
    </citation>
    <scope>NUCLEOTIDE SEQUENCE</scope>
    <source>
        <strain evidence="5">HKST-UBA14</strain>
    </source>
</reference>
<proteinExistence type="predicted"/>
<feature type="domain" description="SD-repeat containing protein B" evidence="4">
    <location>
        <begin position="511"/>
        <end position="574"/>
    </location>
</feature>
<dbReference type="Pfam" id="PF13517">
    <property type="entry name" value="FG-GAP_3"/>
    <property type="match status" value="2"/>
</dbReference>
<dbReference type="Proteomes" id="UP000783287">
    <property type="component" value="Unassembled WGS sequence"/>
</dbReference>
<dbReference type="PANTHER" id="PTHR46580">
    <property type="entry name" value="SENSOR KINASE-RELATED"/>
    <property type="match status" value="1"/>
</dbReference>
<dbReference type="InterPro" id="IPR028994">
    <property type="entry name" value="Integrin_alpha_N"/>
</dbReference>
<dbReference type="InterPro" id="IPR033764">
    <property type="entry name" value="Sdr_B"/>
</dbReference>
<dbReference type="SUPFAM" id="SSF117074">
    <property type="entry name" value="Hypothetical protein PA1324"/>
    <property type="match status" value="1"/>
</dbReference>
<comment type="subcellular location">
    <subcellularLocation>
        <location evidence="1">Secreted</location>
    </subcellularLocation>
</comment>
<dbReference type="GO" id="GO:0005576">
    <property type="term" value="C:extracellular region"/>
    <property type="evidence" value="ECO:0007669"/>
    <property type="project" value="UniProtKB-SubCell"/>
</dbReference>
<evidence type="ECO:0000313" key="5">
    <source>
        <dbReference type="EMBL" id="MCA9383580.1"/>
    </source>
</evidence>
<organism evidence="5 6">
    <name type="scientific">Candidatus Dojkabacteria bacterium</name>
    <dbReference type="NCBI Taxonomy" id="2099670"/>
    <lineage>
        <taxon>Bacteria</taxon>
        <taxon>Candidatus Dojkabacteria</taxon>
    </lineage>
</organism>
<gene>
    <name evidence="5" type="ORF">KC909_04385</name>
</gene>
<protein>
    <submittedName>
        <fullName evidence="5">VCBS repeat-containing protein</fullName>
    </submittedName>
</protein>
<dbReference type="Gene3D" id="2.60.40.10">
    <property type="entry name" value="Immunoglobulins"/>
    <property type="match status" value="1"/>
</dbReference>
<dbReference type="AlphaFoldDB" id="A0A955RJN5"/>
<dbReference type="PANTHER" id="PTHR46580:SF2">
    <property type="entry name" value="MAM DOMAIN-CONTAINING PROTEIN"/>
    <property type="match status" value="1"/>
</dbReference>
<dbReference type="Pfam" id="PF17210">
    <property type="entry name" value="SdrD_B"/>
    <property type="match status" value="1"/>
</dbReference>
<dbReference type="InterPro" id="IPR013783">
    <property type="entry name" value="Ig-like_fold"/>
</dbReference>
<evidence type="ECO:0000256" key="3">
    <source>
        <dbReference type="ARBA" id="ARBA00022729"/>
    </source>
</evidence>
<dbReference type="Gene3D" id="2.130.10.130">
    <property type="entry name" value="Integrin alpha, N-terminal"/>
    <property type="match status" value="2"/>
</dbReference>
<evidence type="ECO:0000259" key="4">
    <source>
        <dbReference type="Pfam" id="PF17210"/>
    </source>
</evidence>
<dbReference type="InterPro" id="IPR013517">
    <property type="entry name" value="FG-GAP"/>
</dbReference>
<evidence type="ECO:0000256" key="1">
    <source>
        <dbReference type="ARBA" id="ARBA00004613"/>
    </source>
</evidence>
<evidence type="ECO:0000256" key="2">
    <source>
        <dbReference type="ARBA" id="ARBA00022525"/>
    </source>
</evidence>
<name>A0A955RJN5_9BACT</name>
<comment type="caution">
    <text evidence="5">The sequence shown here is derived from an EMBL/GenBank/DDBJ whole genome shotgun (WGS) entry which is preliminary data.</text>
</comment>